<protein>
    <submittedName>
        <fullName evidence="1">Uncharacterized protein</fullName>
    </submittedName>
</protein>
<evidence type="ECO:0000313" key="1">
    <source>
        <dbReference type="EMBL" id="AWD72270.1"/>
    </source>
</evidence>
<dbReference type="RefSeq" id="WP_181374945.1">
    <property type="nucleotide sequence ID" value="NZ_MG869621.1"/>
</dbReference>
<organism evidence="1">
    <name type="scientific">Polaromonas sp. H8N</name>
    <dbReference type="NCBI Taxonomy" id="1840297"/>
    <lineage>
        <taxon>Bacteria</taxon>
        <taxon>Pseudomonadati</taxon>
        <taxon>Pseudomonadota</taxon>
        <taxon>Betaproteobacteria</taxon>
        <taxon>Burkholderiales</taxon>
        <taxon>Comamonadaceae</taxon>
        <taxon>Polaromonas</taxon>
    </lineage>
</organism>
<proteinExistence type="predicted"/>
<dbReference type="EMBL" id="MG869621">
    <property type="protein sequence ID" value="AWD72270.1"/>
    <property type="molecule type" value="Genomic_DNA"/>
</dbReference>
<keyword evidence="1" id="KW-0614">Plasmid</keyword>
<accession>A0A2S1FIE2</accession>
<dbReference type="AlphaFoldDB" id="A0A2S1FIE2"/>
<geneLocation type="plasmid" evidence="1">
    <name>pH8NP1</name>
</geneLocation>
<reference evidence="1" key="1">
    <citation type="submission" date="2018-01" db="EMBL/GenBank/DDBJ databases">
        <title>Plasmids of psychrophilic Polaromonas spp. isolated from Arctic and Antarctic glaciers.</title>
        <authorList>
            <person name="Dziewit L."/>
            <person name="Ciok A."/>
        </authorList>
    </citation>
    <scope>NUCLEOTIDE SEQUENCE</scope>
    <source>
        <plasmid evidence="1">pH8NP1</plasmid>
    </source>
</reference>
<gene>
    <name evidence="1" type="ORF">pH8NP1_p009</name>
</gene>
<name>A0A2S1FIE2_9BURK</name>
<sequence>MSKKTKHANRYAQLPEAFRDYLRARLPGYDQMGDHIQMALMSMILQAPTKYREHSHHEGWASFHFEYLDKKFGRGKFELINQRLGIFLSTPDWSKVEGRTKPYKLTDKLAGLRARFLSVINQPMTNLLTEDGDILRTAPKQAIEAKRTQKNGILVTRAGWHGKPVEAAVPVNQEMLKKLALVIEAKLYAKKHGLQLDLLHPDPDPEYLKHLLEEVQTIYHLSHNTVVPGRVIHRYAQTESGRLYAHNVNLQNAYRPVRQAALHGLYDYDIENCHYSILDQMAMKHGHECKAIKHYLTNRAPVRRSLSEKFGIKPKQVKQALLALIYGASFSDRPSHALPKILGSVHLAMAFYEHPLFKALGADIKAARSAILEGQTVYRGGVIKNLRGLSMRIKGHAERQLMAHLLQGVESMALEAAHELYSNQIVLLQHDGFTATSAHLDIKAIEDAIEVKTGYRLKVALDSQIMVTLDDAFTDHPAVSIPNRNLLQPNAHAGLAESLVT</sequence>